<comment type="caution">
    <text evidence="3">The sequence shown here is derived from an EMBL/GenBank/DDBJ whole genome shotgun (WGS) entry which is preliminary data.</text>
</comment>
<name>A0ABQ2DKD4_9MICC</name>
<dbReference type="InterPro" id="IPR050272">
    <property type="entry name" value="Isochorismatase-like_hydrls"/>
</dbReference>
<evidence type="ECO:0000259" key="2">
    <source>
        <dbReference type="Pfam" id="PF00857"/>
    </source>
</evidence>
<dbReference type="PANTHER" id="PTHR43540">
    <property type="entry name" value="PEROXYUREIDOACRYLATE/UREIDOACRYLATE AMIDOHYDROLASE-RELATED"/>
    <property type="match status" value="1"/>
</dbReference>
<dbReference type="InterPro" id="IPR036380">
    <property type="entry name" value="Isochorismatase-like_sf"/>
</dbReference>
<protein>
    <submittedName>
        <fullName evidence="3">Nicotinamidase</fullName>
    </submittedName>
</protein>
<dbReference type="GeneID" id="303304355"/>
<gene>
    <name evidence="3" type="ORF">GCM10007173_19960</name>
</gene>
<dbReference type="InterPro" id="IPR000868">
    <property type="entry name" value="Isochorismatase-like_dom"/>
</dbReference>
<evidence type="ECO:0000313" key="3">
    <source>
        <dbReference type="EMBL" id="GGJ61227.1"/>
    </source>
</evidence>
<accession>A0ABQ2DKD4</accession>
<keyword evidence="4" id="KW-1185">Reference proteome</keyword>
<dbReference type="EMBL" id="BMKX01000004">
    <property type="protein sequence ID" value="GGJ61227.1"/>
    <property type="molecule type" value="Genomic_DNA"/>
</dbReference>
<dbReference type="CDD" id="cd00431">
    <property type="entry name" value="cysteine_hydrolases"/>
    <property type="match status" value="1"/>
</dbReference>
<evidence type="ECO:0000313" key="4">
    <source>
        <dbReference type="Proteomes" id="UP000606115"/>
    </source>
</evidence>
<organism evidence="3 4">
    <name type="scientific">Glutamicibacter ardleyensis</name>
    <dbReference type="NCBI Taxonomy" id="225894"/>
    <lineage>
        <taxon>Bacteria</taxon>
        <taxon>Bacillati</taxon>
        <taxon>Actinomycetota</taxon>
        <taxon>Actinomycetes</taxon>
        <taxon>Micrococcales</taxon>
        <taxon>Micrococcaceae</taxon>
        <taxon>Glutamicibacter</taxon>
    </lineage>
</organism>
<proteinExistence type="predicted"/>
<evidence type="ECO:0000256" key="1">
    <source>
        <dbReference type="ARBA" id="ARBA00022801"/>
    </source>
</evidence>
<dbReference type="PANTHER" id="PTHR43540:SF6">
    <property type="entry name" value="ISOCHORISMATASE-LIKE DOMAIN-CONTAINING PROTEIN"/>
    <property type="match status" value="1"/>
</dbReference>
<dbReference type="RefSeq" id="WP_188685454.1">
    <property type="nucleotide sequence ID" value="NZ_BMKX01000004.1"/>
</dbReference>
<reference evidence="4" key="1">
    <citation type="journal article" date="2019" name="Int. J. Syst. Evol. Microbiol.">
        <title>The Global Catalogue of Microorganisms (GCM) 10K type strain sequencing project: providing services to taxonomists for standard genome sequencing and annotation.</title>
        <authorList>
            <consortium name="The Broad Institute Genomics Platform"/>
            <consortium name="The Broad Institute Genome Sequencing Center for Infectious Disease"/>
            <person name="Wu L."/>
            <person name="Ma J."/>
        </authorList>
    </citation>
    <scope>NUCLEOTIDE SEQUENCE [LARGE SCALE GENOMIC DNA]</scope>
    <source>
        <strain evidence="4">CGMCC 1.3685</strain>
    </source>
</reference>
<sequence>MSLWKPEYFSSPALVIVDMQNAFFETAELAKLRQQVAGQCNRLLTEARAHDLLIVNIRTIHQRDKSTWTLSMLEDDQGFLFEGTVQTHNLAELDLSRAVEVVKHRDSAFWQTGLDGLLQFHRIRGLILAGVASDSCIAATAADAFAANYRVAIASQAVASADPDFEQTTLHQLEVLHRQPAVDTGSLLKAMSRGKRI</sequence>
<dbReference type="Gene3D" id="3.40.50.850">
    <property type="entry name" value="Isochorismatase-like"/>
    <property type="match status" value="1"/>
</dbReference>
<dbReference type="Pfam" id="PF00857">
    <property type="entry name" value="Isochorismatase"/>
    <property type="match status" value="1"/>
</dbReference>
<dbReference type="SUPFAM" id="SSF52499">
    <property type="entry name" value="Isochorismatase-like hydrolases"/>
    <property type="match status" value="1"/>
</dbReference>
<feature type="domain" description="Isochorismatase-like" evidence="2">
    <location>
        <begin position="13"/>
        <end position="174"/>
    </location>
</feature>
<keyword evidence="1" id="KW-0378">Hydrolase</keyword>
<dbReference type="Proteomes" id="UP000606115">
    <property type="component" value="Unassembled WGS sequence"/>
</dbReference>